<evidence type="ECO:0000256" key="1">
    <source>
        <dbReference type="ARBA" id="ARBA00005151"/>
    </source>
</evidence>
<dbReference type="InterPro" id="IPR000361">
    <property type="entry name" value="ATAP_core_dom"/>
</dbReference>
<dbReference type="PANTHER" id="PTHR10072:SF41">
    <property type="entry name" value="IRON-SULFUR CLUSTER ASSEMBLY 1 HOMOLOG, MITOCHONDRIAL"/>
    <property type="match status" value="1"/>
</dbReference>
<feature type="compositionally biased region" description="Low complexity" evidence="4">
    <location>
        <begin position="77"/>
        <end position="91"/>
    </location>
</feature>
<dbReference type="GO" id="GO:0051539">
    <property type="term" value="F:4 iron, 4 sulfur cluster binding"/>
    <property type="evidence" value="ECO:0007669"/>
    <property type="project" value="UniProtKB-KW"/>
</dbReference>
<keyword evidence="7" id="KW-1185">Reference proteome</keyword>
<feature type="domain" description="Core" evidence="5">
    <location>
        <begin position="160"/>
        <end position="261"/>
    </location>
</feature>
<dbReference type="OrthoDB" id="333486at2759"/>
<feature type="region of interest" description="Disordered" evidence="4">
    <location>
        <begin position="56"/>
        <end position="160"/>
    </location>
</feature>
<sequence length="265" mass="28330">MSRTHVASKLLRGVALTSCLRGGGARSSPFLSASSVAPGSAFVRGRTSLSRIATIREGRIPQEGSKAHQMQHRKARASTMAAATTSKLSSMEVEHGQVHEHPSQVPIPPASASNAPTSIDSSSRDKSKSEVPPTIPPSPPPAESFPRPSSPPRRPRAAPLQLTERAVSRIKELLASKGPSVIGVRLGTKRRGCNGLSYTMNYAETRPKFDEEVQVGGVTVFVEPSALMHVVGTEMDYEETELSREFTFNNPNAKGQCGCGESFNV</sequence>
<dbReference type="NCBIfam" id="TIGR00049">
    <property type="entry name" value="iron-sulfur cluster assembly accessory protein"/>
    <property type="match status" value="1"/>
</dbReference>
<keyword evidence="3" id="KW-0408">Iron</keyword>
<keyword evidence="3" id="KW-0411">Iron-sulfur</keyword>
<name>W7U7I1_9STRA</name>
<dbReference type="Gene3D" id="2.60.300.12">
    <property type="entry name" value="HesB-like domain"/>
    <property type="match status" value="1"/>
</dbReference>
<accession>W7U7I1</accession>
<gene>
    <name evidence="6" type="ORF">Naga_100199g3</name>
</gene>
<dbReference type="InterPro" id="IPR016092">
    <property type="entry name" value="ATAP"/>
</dbReference>
<reference evidence="6 7" key="1">
    <citation type="journal article" date="2014" name="Mol. Plant">
        <title>Chromosome Scale Genome Assembly and Transcriptome Profiling of Nannochloropsis gaditana in Nitrogen Depletion.</title>
        <authorList>
            <person name="Corteggiani Carpinelli E."/>
            <person name="Telatin A."/>
            <person name="Vitulo N."/>
            <person name="Forcato C."/>
            <person name="D'Angelo M."/>
            <person name="Schiavon R."/>
            <person name="Vezzi A."/>
            <person name="Giacometti G.M."/>
            <person name="Morosinotto T."/>
            <person name="Valle G."/>
        </authorList>
    </citation>
    <scope>NUCLEOTIDE SEQUENCE [LARGE SCALE GENOMIC DNA]</scope>
    <source>
        <strain evidence="6 7">B-31</strain>
    </source>
</reference>
<dbReference type="GO" id="GO:0051537">
    <property type="term" value="F:2 iron, 2 sulfur cluster binding"/>
    <property type="evidence" value="ECO:0007669"/>
    <property type="project" value="TreeGrafter"/>
</dbReference>
<evidence type="ECO:0000256" key="4">
    <source>
        <dbReference type="SAM" id="MobiDB-lite"/>
    </source>
</evidence>
<comment type="similarity">
    <text evidence="2">Belongs to the HesB/IscA family.</text>
</comment>
<organism evidence="6 7">
    <name type="scientific">Nannochloropsis gaditana</name>
    <dbReference type="NCBI Taxonomy" id="72520"/>
    <lineage>
        <taxon>Eukaryota</taxon>
        <taxon>Sar</taxon>
        <taxon>Stramenopiles</taxon>
        <taxon>Ochrophyta</taxon>
        <taxon>Eustigmatophyceae</taxon>
        <taxon>Eustigmatales</taxon>
        <taxon>Monodopsidaceae</taxon>
        <taxon>Nannochloropsis</taxon>
    </lineage>
</organism>
<evidence type="ECO:0000256" key="2">
    <source>
        <dbReference type="ARBA" id="ARBA00006718"/>
    </source>
</evidence>
<dbReference type="PANTHER" id="PTHR10072">
    <property type="entry name" value="IRON-SULFUR CLUSTER ASSEMBLY PROTEIN"/>
    <property type="match status" value="1"/>
</dbReference>
<dbReference type="InterPro" id="IPR050322">
    <property type="entry name" value="Fe-S_cluster_asmbl/transfer"/>
</dbReference>
<comment type="pathway">
    <text evidence="1">Cofactor biosynthesis; iron-sulfur cluster biosynthesis.</text>
</comment>
<dbReference type="FunFam" id="2.60.300.12:FF:000001">
    <property type="entry name" value="Iron-binding protein IscA"/>
    <property type="match status" value="1"/>
</dbReference>
<dbReference type="InterPro" id="IPR017870">
    <property type="entry name" value="FeS_cluster_insertion_CS"/>
</dbReference>
<dbReference type="SUPFAM" id="SSF89360">
    <property type="entry name" value="HesB-like domain"/>
    <property type="match status" value="1"/>
</dbReference>
<protein>
    <submittedName>
        <fullName evidence="6">Iron-sulfur protein</fullName>
    </submittedName>
</protein>
<dbReference type="Pfam" id="PF01521">
    <property type="entry name" value="Fe-S_biosyn"/>
    <property type="match status" value="1"/>
</dbReference>
<comment type="caution">
    <text evidence="6">The sequence shown here is derived from an EMBL/GenBank/DDBJ whole genome shotgun (WGS) entry which is preliminary data.</text>
</comment>
<dbReference type="GO" id="GO:0016226">
    <property type="term" value="P:iron-sulfur cluster assembly"/>
    <property type="evidence" value="ECO:0007669"/>
    <property type="project" value="InterPro"/>
</dbReference>
<dbReference type="AlphaFoldDB" id="W7U7I1"/>
<feature type="compositionally biased region" description="Basic and acidic residues" evidence="4">
    <location>
        <begin position="92"/>
        <end position="102"/>
    </location>
</feature>
<dbReference type="Proteomes" id="UP000019335">
    <property type="component" value="Chromosome 4"/>
</dbReference>
<keyword evidence="3" id="KW-0004">4Fe-4S</keyword>
<evidence type="ECO:0000259" key="5">
    <source>
        <dbReference type="Pfam" id="PF01521"/>
    </source>
</evidence>
<evidence type="ECO:0000313" key="6">
    <source>
        <dbReference type="EMBL" id="EWM28839.1"/>
    </source>
</evidence>
<dbReference type="GO" id="GO:0005739">
    <property type="term" value="C:mitochondrion"/>
    <property type="evidence" value="ECO:0007669"/>
    <property type="project" value="TreeGrafter"/>
</dbReference>
<dbReference type="PROSITE" id="PS01152">
    <property type="entry name" value="HESB"/>
    <property type="match status" value="1"/>
</dbReference>
<feature type="compositionally biased region" description="Pro residues" evidence="4">
    <location>
        <begin position="133"/>
        <end position="152"/>
    </location>
</feature>
<proteinExistence type="inferred from homology"/>
<dbReference type="InterPro" id="IPR035903">
    <property type="entry name" value="HesB-like_dom_sf"/>
</dbReference>
<evidence type="ECO:0000313" key="7">
    <source>
        <dbReference type="Proteomes" id="UP000019335"/>
    </source>
</evidence>
<evidence type="ECO:0000256" key="3">
    <source>
        <dbReference type="ARBA" id="ARBA00022485"/>
    </source>
</evidence>
<dbReference type="EMBL" id="AZIL01000273">
    <property type="protein sequence ID" value="EWM28839.1"/>
    <property type="molecule type" value="Genomic_DNA"/>
</dbReference>
<keyword evidence="3" id="KW-0479">Metal-binding</keyword>